<dbReference type="PROSITE" id="PS50097">
    <property type="entry name" value="BTB"/>
    <property type="match status" value="1"/>
</dbReference>
<gene>
    <name evidence="3" type="ORF">J3D65DRAFT_695625</name>
</gene>
<dbReference type="EMBL" id="JBBPEH010000006">
    <property type="protein sequence ID" value="KAK7536823.1"/>
    <property type="molecule type" value="Genomic_DNA"/>
</dbReference>
<dbReference type="SMART" id="SM00225">
    <property type="entry name" value="BTB"/>
    <property type="match status" value="1"/>
</dbReference>
<feature type="compositionally biased region" description="Polar residues" evidence="1">
    <location>
        <begin position="532"/>
        <end position="544"/>
    </location>
</feature>
<proteinExistence type="predicted"/>
<feature type="compositionally biased region" description="Low complexity" evidence="1">
    <location>
        <begin position="669"/>
        <end position="679"/>
    </location>
</feature>
<dbReference type="Proteomes" id="UP001360953">
    <property type="component" value="Unassembled WGS sequence"/>
</dbReference>
<feature type="compositionally biased region" description="Polar residues" evidence="1">
    <location>
        <begin position="599"/>
        <end position="612"/>
    </location>
</feature>
<dbReference type="PANTHER" id="PTHR47843">
    <property type="entry name" value="BTB DOMAIN-CONTAINING PROTEIN-RELATED"/>
    <property type="match status" value="1"/>
</dbReference>
<feature type="compositionally biased region" description="Low complexity" evidence="1">
    <location>
        <begin position="486"/>
        <end position="495"/>
    </location>
</feature>
<name>A0ABR1LQ62_9PEZI</name>
<protein>
    <recommendedName>
        <fullName evidence="2">BTB domain-containing protein</fullName>
    </recommendedName>
</protein>
<dbReference type="InterPro" id="IPR000210">
    <property type="entry name" value="BTB/POZ_dom"/>
</dbReference>
<sequence>MAEDTALGPLKAGLREMLESGLYADLQLHCSDGSFYNVHKMVLCSQSAFFKSAVDPRNNFSDPYSNRIRLDKDEPAAVRALLEYLYRFEYDVPRDNDKGALFLFHIKVCAIGEAYGVKGLRDQAIDRAKIVFENAATVKDLRMDLAIKAIYEMDVASDSGLRHLIVELCTGKIHELLEIGEFSEAMDAVGCFGNDLVRALVSTLPPSTALTTPKSAASASDVSIPLAIKGPSHGASAHSNTRASAVDAPGMSTAQENAQAVLGKSAKAFQHLVAKKNGRLNHGASASNSTFPAPPPIQSTHDSTGKMAATTTSHAPRPSQSHPPSIGSLPMTNPNPTAVSQPATAPKSISVLGHVNVPGLTFAPRSKLGAFSRDFNFIPHTEKEKDTFGKDVMSHFEDIEFQTSYQGFSREEIRLSDYSSRSGSMLFGIGLPSCVTAPTNSQVQFPSEAPFGASFGSAPTTLTNTQSQSSPKPLFGTRFGNAPTASTGTQGQSSSKSLFGAGIGSAPTTSTSTQAQSSSKPLFGTRFGSAPKASTSTQGRSSSPFGVPFGSDPTASTSTQPQSSSKPLFGTRFGSAPEASTSTQGQSSSPFGVPFGSDPTASTNPQGQSTSGLVLGSSFGGTIAAPNRTTGLFSGTPRPATGPESTPALPSCLQGQSSGDKPSGKSKRSNSVSSTQSQKEAYELLFGKGSQSVPMPSGNQKGKSSSKKKKSKAKAVNVTTEVPC</sequence>
<organism evidence="3 4">
    <name type="scientific">Phyllosticta citribraziliensis</name>
    <dbReference type="NCBI Taxonomy" id="989973"/>
    <lineage>
        <taxon>Eukaryota</taxon>
        <taxon>Fungi</taxon>
        <taxon>Dikarya</taxon>
        <taxon>Ascomycota</taxon>
        <taxon>Pezizomycotina</taxon>
        <taxon>Dothideomycetes</taxon>
        <taxon>Dothideomycetes incertae sedis</taxon>
        <taxon>Botryosphaeriales</taxon>
        <taxon>Phyllostictaceae</taxon>
        <taxon>Phyllosticta</taxon>
    </lineage>
</organism>
<dbReference type="PANTHER" id="PTHR47843:SF5">
    <property type="entry name" value="BTB_POZ DOMAIN PROTEIN"/>
    <property type="match status" value="1"/>
</dbReference>
<comment type="caution">
    <text evidence="3">The sequence shown here is derived from an EMBL/GenBank/DDBJ whole genome shotgun (WGS) entry which is preliminary data.</text>
</comment>
<feature type="compositionally biased region" description="Polar residues" evidence="1">
    <location>
        <begin position="457"/>
        <end position="471"/>
    </location>
</feature>
<feature type="compositionally biased region" description="Polar residues" evidence="1">
    <location>
        <begin position="330"/>
        <end position="343"/>
    </location>
</feature>
<feature type="compositionally biased region" description="Polar residues" evidence="1">
    <location>
        <begin position="578"/>
        <end position="590"/>
    </location>
</feature>
<feature type="compositionally biased region" description="Low complexity" evidence="1">
    <location>
        <begin position="551"/>
        <end position="565"/>
    </location>
</feature>
<keyword evidence="4" id="KW-1185">Reference proteome</keyword>
<evidence type="ECO:0000259" key="2">
    <source>
        <dbReference type="PROSITE" id="PS50097"/>
    </source>
</evidence>
<feature type="domain" description="BTB" evidence="2">
    <location>
        <begin position="24"/>
        <end position="94"/>
    </location>
</feature>
<reference evidence="3 4" key="1">
    <citation type="submission" date="2024-04" db="EMBL/GenBank/DDBJ databases">
        <title>Phyllosticta paracitricarpa is synonymous to the EU quarantine fungus P. citricarpa based on phylogenomic analyses.</title>
        <authorList>
            <consortium name="Lawrence Berkeley National Laboratory"/>
            <person name="Van ingen-buijs V.A."/>
            <person name="Van westerhoven A.C."/>
            <person name="Haridas S."/>
            <person name="Skiadas P."/>
            <person name="Martin F."/>
            <person name="Groenewald J.Z."/>
            <person name="Crous P.W."/>
            <person name="Seidl M.F."/>
        </authorList>
    </citation>
    <scope>NUCLEOTIDE SEQUENCE [LARGE SCALE GENOMIC DNA]</scope>
    <source>
        <strain evidence="3 4">CPC 17464</strain>
    </source>
</reference>
<evidence type="ECO:0000313" key="3">
    <source>
        <dbReference type="EMBL" id="KAK7536823.1"/>
    </source>
</evidence>
<evidence type="ECO:0000256" key="1">
    <source>
        <dbReference type="SAM" id="MobiDB-lite"/>
    </source>
</evidence>
<accession>A0ABR1LQ62</accession>
<dbReference type="GeneID" id="92036910"/>
<feature type="compositionally biased region" description="Polar residues" evidence="1">
    <location>
        <begin position="689"/>
        <end position="702"/>
    </location>
</feature>
<dbReference type="InterPro" id="IPR011333">
    <property type="entry name" value="SKP1/BTB/POZ_sf"/>
</dbReference>
<dbReference type="CDD" id="cd18186">
    <property type="entry name" value="BTB_POZ_ZBTB_KLHL-like"/>
    <property type="match status" value="1"/>
</dbReference>
<dbReference type="Gene3D" id="3.30.710.10">
    <property type="entry name" value="Potassium Channel Kv1.1, Chain A"/>
    <property type="match status" value="1"/>
</dbReference>
<feature type="compositionally biased region" description="Basic residues" evidence="1">
    <location>
        <begin position="704"/>
        <end position="713"/>
    </location>
</feature>
<feature type="region of interest" description="Disordered" evidence="1">
    <location>
        <begin position="280"/>
        <end position="344"/>
    </location>
</feature>
<feature type="region of interest" description="Disordered" evidence="1">
    <location>
        <begin position="456"/>
        <end position="724"/>
    </location>
</feature>
<dbReference type="Pfam" id="PF00651">
    <property type="entry name" value="BTB"/>
    <property type="match status" value="1"/>
</dbReference>
<dbReference type="SUPFAM" id="SSF54695">
    <property type="entry name" value="POZ domain"/>
    <property type="match status" value="1"/>
</dbReference>
<evidence type="ECO:0000313" key="4">
    <source>
        <dbReference type="Proteomes" id="UP001360953"/>
    </source>
</evidence>
<feature type="compositionally biased region" description="Low complexity" evidence="1">
    <location>
        <begin position="505"/>
        <end position="519"/>
    </location>
</feature>
<dbReference type="RefSeq" id="XP_066654974.1">
    <property type="nucleotide sequence ID" value="XM_066804004.1"/>
</dbReference>
<feature type="compositionally biased region" description="Polar residues" evidence="1">
    <location>
        <begin position="309"/>
        <end position="323"/>
    </location>
</feature>